<evidence type="ECO:0000256" key="1">
    <source>
        <dbReference type="SAM" id="MobiDB-lite"/>
    </source>
</evidence>
<dbReference type="Proteomes" id="UP000267821">
    <property type="component" value="Unassembled WGS sequence"/>
</dbReference>
<evidence type="ECO:0000313" key="2">
    <source>
        <dbReference type="EMBL" id="RPB25585.1"/>
    </source>
</evidence>
<organism evidence="2 3">
    <name type="scientific">Terfezia boudieri ATCC MYA-4762</name>
    <dbReference type="NCBI Taxonomy" id="1051890"/>
    <lineage>
        <taxon>Eukaryota</taxon>
        <taxon>Fungi</taxon>
        <taxon>Dikarya</taxon>
        <taxon>Ascomycota</taxon>
        <taxon>Pezizomycotina</taxon>
        <taxon>Pezizomycetes</taxon>
        <taxon>Pezizales</taxon>
        <taxon>Pezizaceae</taxon>
        <taxon>Terfezia</taxon>
    </lineage>
</organism>
<name>A0A3N4M5Z2_9PEZI</name>
<dbReference type="InParanoid" id="A0A3N4M5Z2"/>
<feature type="region of interest" description="Disordered" evidence="1">
    <location>
        <begin position="1"/>
        <end position="45"/>
    </location>
</feature>
<gene>
    <name evidence="2" type="ORF">L211DRAFT_90929</name>
</gene>
<proteinExistence type="predicted"/>
<dbReference type="EMBL" id="ML121537">
    <property type="protein sequence ID" value="RPB25585.1"/>
    <property type="molecule type" value="Genomic_DNA"/>
</dbReference>
<dbReference type="AlphaFoldDB" id="A0A3N4M5Z2"/>
<evidence type="ECO:0000313" key="3">
    <source>
        <dbReference type="Proteomes" id="UP000267821"/>
    </source>
</evidence>
<keyword evidence="3" id="KW-1185">Reference proteome</keyword>
<reference evidence="2 3" key="1">
    <citation type="journal article" date="2018" name="Nat. Ecol. Evol.">
        <title>Pezizomycetes genomes reveal the molecular basis of ectomycorrhizal truffle lifestyle.</title>
        <authorList>
            <person name="Murat C."/>
            <person name="Payen T."/>
            <person name="Noel B."/>
            <person name="Kuo A."/>
            <person name="Morin E."/>
            <person name="Chen J."/>
            <person name="Kohler A."/>
            <person name="Krizsan K."/>
            <person name="Balestrini R."/>
            <person name="Da Silva C."/>
            <person name="Montanini B."/>
            <person name="Hainaut M."/>
            <person name="Levati E."/>
            <person name="Barry K.W."/>
            <person name="Belfiori B."/>
            <person name="Cichocki N."/>
            <person name="Clum A."/>
            <person name="Dockter R.B."/>
            <person name="Fauchery L."/>
            <person name="Guy J."/>
            <person name="Iotti M."/>
            <person name="Le Tacon F."/>
            <person name="Lindquist E.A."/>
            <person name="Lipzen A."/>
            <person name="Malagnac F."/>
            <person name="Mello A."/>
            <person name="Molinier V."/>
            <person name="Miyauchi S."/>
            <person name="Poulain J."/>
            <person name="Riccioni C."/>
            <person name="Rubini A."/>
            <person name="Sitrit Y."/>
            <person name="Splivallo R."/>
            <person name="Traeger S."/>
            <person name="Wang M."/>
            <person name="Zifcakova L."/>
            <person name="Wipf D."/>
            <person name="Zambonelli A."/>
            <person name="Paolocci F."/>
            <person name="Nowrousian M."/>
            <person name="Ottonello S."/>
            <person name="Baldrian P."/>
            <person name="Spatafora J.W."/>
            <person name="Henrissat B."/>
            <person name="Nagy L.G."/>
            <person name="Aury J.M."/>
            <person name="Wincker P."/>
            <person name="Grigoriev I.V."/>
            <person name="Bonfante P."/>
            <person name="Martin F.M."/>
        </authorList>
    </citation>
    <scope>NUCLEOTIDE SEQUENCE [LARGE SCALE GENOMIC DNA]</scope>
    <source>
        <strain evidence="2 3">ATCC MYA-4762</strain>
    </source>
</reference>
<accession>A0A3N4M5Z2</accession>
<protein>
    <submittedName>
        <fullName evidence="2">Uncharacterized protein</fullName>
    </submittedName>
</protein>
<sequence>MNITRQFRPSRWSRPHSPRPGPPQAVSDRALTSAPRPGCGRPEQWSARCEREEVGWLPPPMCGLS</sequence>